<evidence type="ECO:0000313" key="2">
    <source>
        <dbReference type="EMBL" id="TYP75568.1"/>
    </source>
</evidence>
<keyword evidence="1" id="KW-0812">Transmembrane</keyword>
<reference evidence="2 3" key="1">
    <citation type="submission" date="2019-07" db="EMBL/GenBank/DDBJ databases">
        <title>Genomic Encyclopedia of Type Strains, Phase III (KMG-III): the genomes of soil and plant-associated and newly described type strains.</title>
        <authorList>
            <person name="Whitman W."/>
        </authorList>
    </citation>
    <scope>NUCLEOTIDE SEQUENCE [LARGE SCALE GENOMIC DNA]</scope>
    <source>
        <strain evidence="2 3">BL24</strain>
    </source>
</reference>
<dbReference type="AlphaFoldDB" id="A0A5S5CAB4"/>
<evidence type="ECO:0000256" key="1">
    <source>
        <dbReference type="SAM" id="Phobius"/>
    </source>
</evidence>
<protein>
    <submittedName>
        <fullName evidence="2">Uncharacterized protein</fullName>
    </submittedName>
</protein>
<gene>
    <name evidence="2" type="ORF">BCM02_104247</name>
</gene>
<comment type="caution">
    <text evidence="2">The sequence shown here is derived from an EMBL/GenBank/DDBJ whole genome shotgun (WGS) entry which is preliminary data.</text>
</comment>
<dbReference type="Proteomes" id="UP000323257">
    <property type="component" value="Unassembled WGS sequence"/>
</dbReference>
<keyword evidence="1" id="KW-1133">Transmembrane helix</keyword>
<name>A0A5S5CAB4_9BACL</name>
<feature type="transmembrane region" description="Helical" evidence="1">
    <location>
        <begin position="7"/>
        <end position="29"/>
    </location>
</feature>
<keyword evidence="3" id="KW-1185">Reference proteome</keyword>
<keyword evidence="1" id="KW-0472">Membrane</keyword>
<sequence>MSSMRRINWGLLAAIGFSAAVWALVIVLIGKL</sequence>
<accession>A0A5S5CAB4</accession>
<organism evidence="2 3">
    <name type="scientific">Paenibacillus methanolicus</name>
    <dbReference type="NCBI Taxonomy" id="582686"/>
    <lineage>
        <taxon>Bacteria</taxon>
        <taxon>Bacillati</taxon>
        <taxon>Bacillota</taxon>
        <taxon>Bacilli</taxon>
        <taxon>Bacillales</taxon>
        <taxon>Paenibacillaceae</taxon>
        <taxon>Paenibacillus</taxon>
    </lineage>
</organism>
<dbReference type="EMBL" id="VNHS01000004">
    <property type="protein sequence ID" value="TYP75568.1"/>
    <property type="molecule type" value="Genomic_DNA"/>
</dbReference>
<proteinExistence type="predicted"/>
<evidence type="ECO:0000313" key="3">
    <source>
        <dbReference type="Proteomes" id="UP000323257"/>
    </source>
</evidence>